<dbReference type="Proteomes" id="UP000215148">
    <property type="component" value="Chromosome 1"/>
</dbReference>
<evidence type="ECO:0000256" key="11">
    <source>
        <dbReference type="ARBA" id="ARBA00034287"/>
    </source>
</evidence>
<feature type="transmembrane region" description="Helical" evidence="14">
    <location>
        <begin position="359"/>
        <end position="383"/>
    </location>
</feature>
<dbReference type="PIRSF" id="PIRSF004539">
    <property type="entry name" value="C4-dicrbxl_trns"/>
    <property type="match status" value="1"/>
</dbReference>
<accession>A0A223N0P0</accession>
<evidence type="ECO:0000256" key="13">
    <source>
        <dbReference type="PIRNR" id="PIRNR004539"/>
    </source>
</evidence>
<feature type="transmembrane region" description="Helical" evidence="14">
    <location>
        <begin position="295"/>
        <end position="319"/>
    </location>
</feature>
<evidence type="ECO:0000313" key="15">
    <source>
        <dbReference type="EMBL" id="ASU23266.1"/>
    </source>
</evidence>
<evidence type="ECO:0000256" key="10">
    <source>
        <dbReference type="ARBA" id="ARBA00034284"/>
    </source>
</evidence>
<evidence type="ECO:0000256" key="9">
    <source>
        <dbReference type="ARBA" id="ARBA00034237"/>
    </source>
</evidence>
<evidence type="ECO:0000256" key="3">
    <source>
        <dbReference type="ARBA" id="ARBA00022448"/>
    </source>
</evidence>
<comment type="catalytic activity">
    <reaction evidence="9">
        <text>L-aspartate(in) + succinate(out) = L-aspartate(out) + succinate(in)</text>
        <dbReference type="Rhea" id="RHEA:29343"/>
        <dbReference type="ChEBI" id="CHEBI:29991"/>
        <dbReference type="ChEBI" id="CHEBI:30031"/>
    </reaction>
    <physiologicalReaction direction="right-to-left" evidence="9">
        <dbReference type="Rhea" id="RHEA:29345"/>
    </physiologicalReaction>
</comment>
<keyword evidence="16" id="KW-1185">Reference proteome</keyword>
<feature type="transmembrane region" description="Helical" evidence="14">
    <location>
        <begin position="228"/>
        <end position="252"/>
    </location>
</feature>
<comment type="subcellular location">
    <subcellularLocation>
        <location evidence="1 13">Cell inner membrane</location>
        <topology evidence="1 13">Multi-pass membrane protein</topology>
    </subcellularLocation>
</comment>
<feature type="transmembrane region" description="Helical" evidence="14">
    <location>
        <begin position="331"/>
        <end position="347"/>
    </location>
</feature>
<evidence type="ECO:0000256" key="12">
    <source>
        <dbReference type="ARBA" id="ARBA00036117"/>
    </source>
</evidence>
<comment type="catalytic activity">
    <reaction evidence="10">
        <text>(S)-malate(in) + succinate(out) = (S)-malate(out) + succinate(in)</text>
        <dbReference type="Rhea" id="RHEA:29327"/>
        <dbReference type="ChEBI" id="CHEBI:15589"/>
        <dbReference type="ChEBI" id="CHEBI:30031"/>
    </reaction>
    <physiologicalReaction direction="right-to-left" evidence="10">
        <dbReference type="Rhea" id="RHEA:29329"/>
    </physiologicalReaction>
</comment>
<keyword evidence="3 13" id="KW-0813">Transport</keyword>
<feature type="transmembrane region" description="Helical" evidence="14">
    <location>
        <begin position="51"/>
        <end position="70"/>
    </location>
</feature>
<keyword evidence="5 13" id="KW-0997">Cell inner membrane</keyword>
<dbReference type="InterPro" id="IPR004668">
    <property type="entry name" value="Anaer_Dcu_memb_transpt"/>
</dbReference>
<keyword evidence="8 13" id="KW-0472">Membrane</keyword>
<evidence type="ECO:0000256" key="8">
    <source>
        <dbReference type="ARBA" id="ARBA00023136"/>
    </source>
</evidence>
<dbReference type="NCBIfam" id="NF006927">
    <property type="entry name" value="PRK09412.1"/>
    <property type="match status" value="1"/>
</dbReference>
<keyword evidence="4 13" id="KW-1003">Cell membrane</keyword>
<comment type="catalytic activity">
    <reaction evidence="12">
        <text>fumarate(in) + L-aspartate(out) = fumarate(out) + L-aspartate(in)</text>
        <dbReference type="Rhea" id="RHEA:72459"/>
        <dbReference type="ChEBI" id="CHEBI:29806"/>
        <dbReference type="ChEBI" id="CHEBI:29991"/>
    </reaction>
    <physiologicalReaction direction="left-to-right" evidence="12">
        <dbReference type="Rhea" id="RHEA:72460"/>
    </physiologicalReaction>
</comment>
<dbReference type="KEGG" id="vqi:CCZ37_12010"/>
<feature type="transmembrane region" description="Helical" evidence="14">
    <location>
        <begin position="167"/>
        <end position="189"/>
    </location>
</feature>
<sequence>MVIVELFIVLLFIFLGARMGGIGIGLAGGAGVIALSLLLGVPTNQSFIPVDVILIIMSVITAIAAMQVAGGMDWLVQIAENFLRKHPERITFYAPIVTFLMTLLAGTGHTAFSTLPVIAEVAKGQGIRPSRPLSIAVVASQIAITASPISAAVVAFAAMLAPFGVDYLTLLAVCIPTTFVACMIGAFVANFMGSELKDDPEYQDRLAKGLIKLNTEQKREILPTAKRATFIFIGTIFFVVCYAAAISGSVGLIENPALGRNEAIMTFMLAASAAIVLFTKIDAAKIPSAATFRSGMTACVCVLGVAWLGSTFVNAHVAGIKEVAGALLSDYPWMLALVLFFASMLLYSQGATTVALMPAALAIGVAPLTAVASFAAVSALFVLPTYPTLLAAVEMDDTGSTRIGKYVFNHPFFIPGVATISSAVALGFVFGSLFNTLLKIKREL</sequence>
<evidence type="ECO:0000256" key="4">
    <source>
        <dbReference type="ARBA" id="ARBA00022475"/>
    </source>
</evidence>
<dbReference type="RefSeq" id="WP_094500612.1">
    <property type="nucleotide sequence ID" value="NZ_CAWNHI010000001.1"/>
</dbReference>
<keyword evidence="7 14" id="KW-1133">Transmembrane helix</keyword>
<organism evidence="15 16">
    <name type="scientific">Vibrio qinghaiensis</name>
    <dbReference type="NCBI Taxonomy" id="2025808"/>
    <lineage>
        <taxon>Bacteria</taxon>
        <taxon>Pseudomonadati</taxon>
        <taxon>Pseudomonadota</taxon>
        <taxon>Gammaproteobacteria</taxon>
        <taxon>Vibrionales</taxon>
        <taxon>Vibrionaceae</taxon>
        <taxon>Vibrio</taxon>
    </lineage>
</organism>
<reference evidence="15 16" key="1">
    <citation type="submission" date="2017-08" db="EMBL/GenBank/DDBJ databases">
        <title>The Vibrio qinghaiensis sp.-Q67 is a luminous bacteria isolated firstly from Qinghai lake, Qinghai province, China, which has been proved to be very sensitive to detect environmental and food pollutants. Therefore, complete genome analysis of V. qinghaiensis sp.-Q67 highlights the potential application of this strain on detection of hazards in the contaminated environments.</title>
        <authorList>
            <person name="Gong L."/>
        </authorList>
    </citation>
    <scope>NUCLEOTIDE SEQUENCE [LARGE SCALE GENOMIC DNA]</scope>
    <source>
        <strain evidence="15 16">Q67</strain>
    </source>
</reference>
<dbReference type="EMBL" id="CP022741">
    <property type="protein sequence ID" value="ASU23266.1"/>
    <property type="molecule type" value="Genomic_DNA"/>
</dbReference>
<gene>
    <name evidence="15" type="ORF">CCZ37_12010</name>
</gene>
<dbReference type="Pfam" id="PF03605">
    <property type="entry name" value="DcuA_DcuB"/>
    <property type="match status" value="1"/>
</dbReference>
<comment type="catalytic activity">
    <reaction evidence="11">
        <text>fumarate(in) + succinate(out) = fumarate(out) + succinate(in)</text>
        <dbReference type="Rhea" id="RHEA:29323"/>
        <dbReference type="ChEBI" id="CHEBI:29806"/>
        <dbReference type="ChEBI" id="CHEBI:30031"/>
    </reaction>
    <physiologicalReaction direction="right-to-left" evidence="11">
        <dbReference type="Rhea" id="RHEA:29325"/>
    </physiologicalReaction>
</comment>
<evidence type="ECO:0000256" key="5">
    <source>
        <dbReference type="ARBA" id="ARBA00022519"/>
    </source>
</evidence>
<dbReference type="NCBIfam" id="NF009136">
    <property type="entry name" value="PRK12489.1"/>
    <property type="match status" value="1"/>
</dbReference>
<comment type="similarity">
    <text evidence="2 13">Belongs to the DcuA/DcuB transporter (TC 2.A.13.1) family.</text>
</comment>
<dbReference type="NCBIfam" id="TIGR00770">
    <property type="entry name" value="Dcu"/>
    <property type="match status" value="1"/>
</dbReference>
<comment type="function">
    <text evidence="13">Responsible for the transport of C4-dicarboxylates.</text>
</comment>
<evidence type="ECO:0000256" key="14">
    <source>
        <dbReference type="SAM" id="Phobius"/>
    </source>
</evidence>
<proteinExistence type="inferred from homology"/>
<feature type="transmembrane region" description="Helical" evidence="14">
    <location>
        <begin position="264"/>
        <end position="283"/>
    </location>
</feature>
<dbReference type="AlphaFoldDB" id="A0A223N0P0"/>
<evidence type="ECO:0000256" key="6">
    <source>
        <dbReference type="ARBA" id="ARBA00022692"/>
    </source>
</evidence>
<dbReference type="PANTHER" id="PTHR36106:SF2">
    <property type="entry name" value="C4-DICARBOXYLATE TRANSPORTER DCUA"/>
    <property type="match status" value="1"/>
</dbReference>
<name>A0A223N0P0_9VIBR</name>
<protein>
    <recommendedName>
        <fullName evidence="13">C4-dicarboxylate transporter</fullName>
    </recommendedName>
</protein>
<dbReference type="PANTHER" id="PTHR36106">
    <property type="entry name" value="ANAEROBIC C4-DICARBOXYLATE TRANSPORTER DCUB"/>
    <property type="match status" value="1"/>
</dbReference>
<keyword evidence="6 14" id="KW-0812">Transmembrane</keyword>
<dbReference type="GO" id="GO:0005886">
    <property type="term" value="C:plasma membrane"/>
    <property type="evidence" value="ECO:0007669"/>
    <property type="project" value="UniProtKB-SubCell"/>
</dbReference>
<dbReference type="GO" id="GO:0015556">
    <property type="term" value="F:C4-dicarboxylate transmembrane transporter activity"/>
    <property type="evidence" value="ECO:0007669"/>
    <property type="project" value="InterPro"/>
</dbReference>
<feature type="transmembrane region" description="Helical" evidence="14">
    <location>
        <begin position="6"/>
        <end position="39"/>
    </location>
</feature>
<evidence type="ECO:0000256" key="2">
    <source>
        <dbReference type="ARBA" id="ARBA00006413"/>
    </source>
</evidence>
<evidence type="ECO:0000256" key="7">
    <source>
        <dbReference type="ARBA" id="ARBA00022989"/>
    </source>
</evidence>
<evidence type="ECO:0000313" key="16">
    <source>
        <dbReference type="Proteomes" id="UP000215148"/>
    </source>
</evidence>
<feature type="transmembrane region" description="Helical" evidence="14">
    <location>
        <begin position="90"/>
        <end position="112"/>
    </location>
</feature>
<feature type="transmembrane region" description="Helical" evidence="14">
    <location>
        <begin position="412"/>
        <end position="438"/>
    </location>
</feature>
<evidence type="ECO:0000256" key="1">
    <source>
        <dbReference type="ARBA" id="ARBA00004429"/>
    </source>
</evidence>
<feature type="transmembrane region" description="Helical" evidence="14">
    <location>
        <begin position="133"/>
        <end position="161"/>
    </location>
</feature>